<name>A0A4T0PZG1_9BASI</name>
<gene>
    <name evidence="5" type="ORF">E3Q10_02307</name>
    <name evidence="4" type="ORF">E3Q17_01796</name>
    <name evidence="3" type="ORF">E3Q22_02796</name>
</gene>
<evidence type="ECO:0000313" key="3">
    <source>
        <dbReference type="EMBL" id="TIB78081.1"/>
    </source>
</evidence>
<feature type="domain" description="DNA/RNA-binding" evidence="1">
    <location>
        <begin position="210"/>
        <end position="492"/>
    </location>
</feature>
<evidence type="ECO:0000313" key="6">
    <source>
        <dbReference type="Proteomes" id="UP000305647"/>
    </source>
</evidence>
<accession>A0A4T0PZG1</accession>
<feature type="domain" description="Telomerase activating protein Est1-like N-terminal" evidence="2">
    <location>
        <begin position="48"/>
        <end position="186"/>
    </location>
</feature>
<proteinExistence type="predicted"/>
<evidence type="ECO:0008006" key="9">
    <source>
        <dbReference type="Google" id="ProtNLM"/>
    </source>
</evidence>
<dbReference type="PANTHER" id="PTHR15696:SF36">
    <property type="entry name" value="NONSENSE-MEDIATED MRNA DECAY FACTOR"/>
    <property type="match status" value="1"/>
</dbReference>
<dbReference type="InterPro" id="IPR011990">
    <property type="entry name" value="TPR-like_helical_dom_sf"/>
</dbReference>
<dbReference type="Pfam" id="PF10373">
    <property type="entry name" value="EST1_DNA_bind"/>
    <property type="match status" value="1"/>
</dbReference>
<dbReference type="OMA" id="ACENTIF"/>
<dbReference type="Gene3D" id="1.25.40.10">
    <property type="entry name" value="Tetratricopeptide repeat domain"/>
    <property type="match status" value="1"/>
</dbReference>
<evidence type="ECO:0000313" key="5">
    <source>
        <dbReference type="EMBL" id="TIC29956.1"/>
    </source>
</evidence>
<organism evidence="5 6">
    <name type="scientific">Wallemia mellicola</name>
    <dbReference type="NCBI Taxonomy" id="1708541"/>
    <lineage>
        <taxon>Eukaryota</taxon>
        <taxon>Fungi</taxon>
        <taxon>Dikarya</taxon>
        <taxon>Basidiomycota</taxon>
        <taxon>Wallemiomycotina</taxon>
        <taxon>Wallemiomycetes</taxon>
        <taxon>Wallemiales</taxon>
        <taxon>Wallemiaceae</taxon>
        <taxon>Wallemia</taxon>
    </lineage>
</organism>
<comment type="caution">
    <text evidence="5">The sequence shown here is derived from an EMBL/GenBank/DDBJ whole genome shotgun (WGS) entry which is preliminary data.</text>
</comment>
<dbReference type="EMBL" id="SPRO01000022">
    <property type="protein sequence ID" value="TIC29956.1"/>
    <property type="molecule type" value="Genomic_DNA"/>
</dbReference>
<dbReference type="EMBL" id="SPRH01000016">
    <property type="protein sequence ID" value="TIC01628.1"/>
    <property type="molecule type" value="Genomic_DNA"/>
</dbReference>
<dbReference type="Proteomes" id="UP000307169">
    <property type="component" value="Unassembled WGS sequence"/>
</dbReference>
<evidence type="ECO:0000313" key="4">
    <source>
        <dbReference type="EMBL" id="TIC01628.1"/>
    </source>
</evidence>
<dbReference type="AlphaFoldDB" id="A0A4T0PZG1"/>
<evidence type="ECO:0000259" key="1">
    <source>
        <dbReference type="Pfam" id="PF10373"/>
    </source>
</evidence>
<evidence type="ECO:0000313" key="8">
    <source>
        <dbReference type="Proteomes" id="UP000310685"/>
    </source>
</evidence>
<dbReference type="Proteomes" id="UP000310685">
    <property type="component" value="Unassembled WGS sequence"/>
</dbReference>
<dbReference type="SUPFAM" id="SSF48452">
    <property type="entry name" value="TPR-like"/>
    <property type="match status" value="1"/>
</dbReference>
<dbReference type="InterPro" id="IPR019458">
    <property type="entry name" value="Est1-like_N"/>
</dbReference>
<protein>
    <recommendedName>
        <fullName evidence="9">DNA/RNA-binding domain-containing protein</fullName>
    </recommendedName>
</protein>
<dbReference type="EMBL" id="SPRC01000029">
    <property type="protein sequence ID" value="TIB78081.1"/>
    <property type="molecule type" value="Genomic_DNA"/>
</dbReference>
<evidence type="ECO:0000259" key="2">
    <source>
        <dbReference type="Pfam" id="PF10374"/>
    </source>
</evidence>
<reference evidence="6 7" key="1">
    <citation type="submission" date="2019-03" db="EMBL/GenBank/DDBJ databases">
        <title>Sequencing 25 genomes of Wallemia mellicola.</title>
        <authorList>
            <person name="Gostincar C."/>
        </authorList>
    </citation>
    <scope>NUCLEOTIDE SEQUENCE [LARGE SCALE GENOMIC DNA]</scope>
    <source>
        <strain evidence="4 7">EXF-1262</strain>
        <strain evidence="3 8">EXF-6152</strain>
        <strain evidence="5 6">EXF-8738</strain>
    </source>
</reference>
<dbReference type="Proteomes" id="UP000305647">
    <property type="component" value="Unassembled WGS sequence"/>
</dbReference>
<dbReference type="Pfam" id="PF10374">
    <property type="entry name" value="EST1"/>
    <property type="match status" value="1"/>
</dbReference>
<evidence type="ECO:0000313" key="7">
    <source>
        <dbReference type="Proteomes" id="UP000307169"/>
    </source>
</evidence>
<dbReference type="PANTHER" id="PTHR15696">
    <property type="entry name" value="SMG-7 SUPPRESSOR WITH MORPHOLOGICAL EFFECT ON GENITALIA PROTEIN 7"/>
    <property type="match status" value="1"/>
</dbReference>
<sequence length="530" mass="62358">MNVYEELRNRITNKSPWDTEVTFLRQSLRKRLQSDLLMGSDNDVSANLHNIWHETTHNLIIEYRRRLKNIDSSSKPNKVWLERRRVLQNFIDFMKKDEVFYRSIIARTITLFGLDEYTHLLAQIEPNKNVVNSDDTSSDDGRADVSLDYSNQVAEEGTFDKNTRVYIIYRCLIFLGDIARYKELYNQEGGRPKAGVQYEQNSRHRQYANALLCYELAQSVMPSEGMHFNSLATLASYRDDFIAVVYNYYRGLTLSSPQHSKWQQLARNNLKQVLTKVLDEENNVNDDLRIFTVQLLKIHGMLFLNRTDYQTVSKLINSSLRQFQKLLDSGTLRNDVILKIVTINISLHYHLRVYRDIESIPNKMSLENRRNTAHKYLIRVVTILMKHVRASLAEVELEESAQDDIKLASLLTTSMRRCLPTLRLFMHWLTSNIDHHNKIKASSKSNSIPQFWEEFEQFKQALSSSFENLKIDRCEYSLEEDEEFQQFNPIKRCPMRGMSKMESNELRRQRHPNDEQLERGIIIIRLGTKL</sequence>
<dbReference type="InterPro" id="IPR045153">
    <property type="entry name" value="Est1/Ebs1-like"/>
</dbReference>
<dbReference type="InterPro" id="IPR018834">
    <property type="entry name" value="DNA/RNA-bd_Est1-type"/>
</dbReference>